<name>A0ABN2SVH4_9ACTN</name>
<evidence type="ECO:0000313" key="2">
    <source>
        <dbReference type="Proteomes" id="UP001499854"/>
    </source>
</evidence>
<accession>A0ABN2SVH4</accession>
<dbReference type="InterPro" id="IPR052704">
    <property type="entry name" value="ECF_Sigma-70_Domain"/>
</dbReference>
<dbReference type="InterPro" id="IPR032710">
    <property type="entry name" value="NTF2-like_dom_sf"/>
</dbReference>
<dbReference type="SUPFAM" id="SSF54427">
    <property type="entry name" value="NTF2-like"/>
    <property type="match status" value="1"/>
</dbReference>
<gene>
    <name evidence="1" type="ORF">GCM10009838_66620</name>
</gene>
<dbReference type="PANTHER" id="PTHR30173">
    <property type="entry name" value="SIGMA 19 FACTOR"/>
    <property type="match status" value="1"/>
</dbReference>
<proteinExistence type="predicted"/>
<sequence length="144" mass="14936">MLSQYGSLMSVRPDNDDALVQLAEAGRWGDAVALRSVLAPDVVAICDSDGLIPMLAEPVYGVDDVSALLAALLGGRPDTEPAIEAVNGRPGLVVRRAGKAVAVLAAPADGARIGTLWIVLNPAKLHRWDRQRPGVGEAGRLGPG</sequence>
<dbReference type="PANTHER" id="PTHR30173:SF43">
    <property type="entry name" value="ECF RNA POLYMERASE SIGMA FACTOR SIGI-RELATED"/>
    <property type="match status" value="1"/>
</dbReference>
<comment type="caution">
    <text evidence="1">The sequence shown here is derived from an EMBL/GenBank/DDBJ whole genome shotgun (WGS) entry which is preliminary data.</text>
</comment>
<evidence type="ECO:0000313" key="1">
    <source>
        <dbReference type="EMBL" id="GAA1993281.1"/>
    </source>
</evidence>
<protein>
    <recommendedName>
        <fullName evidence="3">RNA polymerase, sigma-24 subunit, ECF subfamily</fullName>
    </recommendedName>
</protein>
<keyword evidence="2" id="KW-1185">Reference proteome</keyword>
<dbReference type="Proteomes" id="UP001499854">
    <property type="component" value="Unassembled WGS sequence"/>
</dbReference>
<dbReference type="EMBL" id="BAAAQM010000049">
    <property type="protein sequence ID" value="GAA1993281.1"/>
    <property type="molecule type" value="Genomic_DNA"/>
</dbReference>
<evidence type="ECO:0008006" key="3">
    <source>
        <dbReference type="Google" id="ProtNLM"/>
    </source>
</evidence>
<organism evidence="1 2">
    <name type="scientific">Catenulispora subtropica</name>
    <dbReference type="NCBI Taxonomy" id="450798"/>
    <lineage>
        <taxon>Bacteria</taxon>
        <taxon>Bacillati</taxon>
        <taxon>Actinomycetota</taxon>
        <taxon>Actinomycetes</taxon>
        <taxon>Catenulisporales</taxon>
        <taxon>Catenulisporaceae</taxon>
        <taxon>Catenulispora</taxon>
    </lineage>
</organism>
<reference evidence="1 2" key="1">
    <citation type="journal article" date="2019" name="Int. J. Syst. Evol. Microbiol.">
        <title>The Global Catalogue of Microorganisms (GCM) 10K type strain sequencing project: providing services to taxonomists for standard genome sequencing and annotation.</title>
        <authorList>
            <consortium name="The Broad Institute Genomics Platform"/>
            <consortium name="The Broad Institute Genome Sequencing Center for Infectious Disease"/>
            <person name="Wu L."/>
            <person name="Ma J."/>
        </authorList>
    </citation>
    <scope>NUCLEOTIDE SEQUENCE [LARGE SCALE GENOMIC DNA]</scope>
    <source>
        <strain evidence="1 2">JCM 16013</strain>
    </source>
</reference>